<name>A0AAE1MTU6_9FABA</name>
<comment type="caution">
    <text evidence="2">The sequence shown here is derived from an EMBL/GenBank/DDBJ whole genome shotgun (WGS) entry which is preliminary data.</text>
</comment>
<dbReference type="PANTHER" id="PTHR34371">
    <property type="entry name" value="OS01G0551000 PROTEIN"/>
    <property type="match status" value="1"/>
</dbReference>
<feature type="region of interest" description="Disordered" evidence="1">
    <location>
        <begin position="1"/>
        <end position="57"/>
    </location>
</feature>
<accession>A0AAE1MTU6</accession>
<reference evidence="2" key="1">
    <citation type="submission" date="2023-10" db="EMBL/GenBank/DDBJ databases">
        <title>Chromosome-level genome of the transformable northern wattle, Acacia crassicarpa.</title>
        <authorList>
            <person name="Massaro I."/>
            <person name="Sinha N.R."/>
            <person name="Poethig S."/>
            <person name="Leichty A.R."/>
        </authorList>
    </citation>
    <scope>NUCLEOTIDE SEQUENCE</scope>
    <source>
        <strain evidence="2">Acra3RX</strain>
        <tissue evidence="2">Leaf</tissue>
    </source>
</reference>
<keyword evidence="3" id="KW-1185">Reference proteome</keyword>
<dbReference type="Pfam" id="PF05097">
    <property type="entry name" value="DUF688"/>
    <property type="match status" value="1"/>
</dbReference>
<dbReference type="InterPro" id="IPR007789">
    <property type="entry name" value="DUF688"/>
</dbReference>
<dbReference type="Proteomes" id="UP001293593">
    <property type="component" value="Unassembled WGS sequence"/>
</dbReference>
<dbReference type="PANTHER" id="PTHR34371:SF6">
    <property type="entry name" value="MEMBRANE-ASSOCIATED KINASE REGULATOR 6"/>
    <property type="match status" value="1"/>
</dbReference>
<evidence type="ECO:0000256" key="1">
    <source>
        <dbReference type="SAM" id="MobiDB-lite"/>
    </source>
</evidence>
<protein>
    <submittedName>
        <fullName evidence="2">Uncharacterized protein</fullName>
    </submittedName>
</protein>
<evidence type="ECO:0000313" key="3">
    <source>
        <dbReference type="Proteomes" id="UP001293593"/>
    </source>
</evidence>
<gene>
    <name evidence="2" type="ORF">QN277_017189</name>
</gene>
<proteinExistence type="predicted"/>
<sequence length="173" mass="19480">MESDDGTPPKLSLLISRPTRPMEMPTPPLHAAVSVPFQWEEAPGKPRNRPAESKPKTAKALNLPPRLLFSEAKVSPTTVLDGPYMGRTMSLTSSSNRNASKEYWNSRFGSSRWTSFKRTREEEAVESCFYFSNCAADGRTAKVRISRSHLWASICGGLRQVVPWRRKQDGLRK</sequence>
<organism evidence="2 3">
    <name type="scientific">Acacia crassicarpa</name>
    <name type="common">northern wattle</name>
    <dbReference type="NCBI Taxonomy" id="499986"/>
    <lineage>
        <taxon>Eukaryota</taxon>
        <taxon>Viridiplantae</taxon>
        <taxon>Streptophyta</taxon>
        <taxon>Embryophyta</taxon>
        <taxon>Tracheophyta</taxon>
        <taxon>Spermatophyta</taxon>
        <taxon>Magnoliopsida</taxon>
        <taxon>eudicotyledons</taxon>
        <taxon>Gunneridae</taxon>
        <taxon>Pentapetalae</taxon>
        <taxon>rosids</taxon>
        <taxon>fabids</taxon>
        <taxon>Fabales</taxon>
        <taxon>Fabaceae</taxon>
        <taxon>Caesalpinioideae</taxon>
        <taxon>mimosoid clade</taxon>
        <taxon>Acacieae</taxon>
        <taxon>Acacia</taxon>
    </lineage>
</organism>
<evidence type="ECO:0000313" key="2">
    <source>
        <dbReference type="EMBL" id="KAK4273878.1"/>
    </source>
</evidence>
<dbReference type="AlphaFoldDB" id="A0AAE1MTU6"/>
<dbReference type="EMBL" id="JAWXYG010000004">
    <property type="protein sequence ID" value="KAK4273878.1"/>
    <property type="molecule type" value="Genomic_DNA"/>
</dbReference>